<evidence type="ECO:0000313" key="3">
    <source>
        <dbReference type="EMBL" id="QUS36709.1"/>
    </source>
</evidence>
<dbReference type="InterPro" id="IPR006840">
    <property type="entry name" value="ChaC"/>
</dbReference>
<dbReference type="Pfam" id="PF04752">
    <property type="entry name" value="ChaC"/>
    <property type="match status" value="1"/>
</dbReference>
<dbReference type="PANTHER" id="PTHR12192">
    <property type="entry name" value="CATION TRANSPORT PROTEIN CHAC-RELATED"/>
    <property type="match status" value="1"/>
</dbReference>
<organism evidence="3 4">
    <name type="scientific">Falsirhodobacter algicola</name>
    <dbReference type="NCBI Taxonomy" id="2692330"/>
    <lineage>
        <taxon>Bacteria</taxon>
        <taxon>Pseudomonadati</taxon>
        <taxon>Pseudomonadota</taxon>
        <taxon>Alphaproteobacteria</taxon>
        <taxon>Rhodobacterales</taxon>
        <taxon>Paracoccaceae</taxon>
        <taxon>Falsirhodobacter</taxon>
    </lineage>
</organism>
<dbReference type="GO" id="GO:0006751">
    <property type="term" value="P:glutathione catabolic process"/>
    <property type="evidence" value="ECO:0007669"/>
    <property type="project" value="InterPro"/>
</dbReference>
<keyword evidence="4" id="KW-1185">Reference proteome</keyword>
<dbReference type="InterPro" id="IPR013024">
    <property type="entry name" value="GGCT-like"/>
</dbReference>
<dbReference type="EC" id="4.3.2.7" evidence="1"/>
<protein>
    <recommendedName>
        <fullName evidence="1">glutathione-specific gamma-glutamylcyclotransferase</fullName>
        <ecNumber evidence="1">4.3.2.7</ecNumber>
    </recommendedName>
</protein>
<dbReference type="PANTHER" id="PTHR12192:SF2">
    <property type="entry name" value="GLUTATHIONE-SPECIFIC GAMMA-GLUTAMYLCYCLOTRANSFERASE 2"/>
    <property type="match status" value="1"/>
</dbReference>
<proteinExistence type="predicted"/>
<dbReference type="GO" id="GO:0061928">
    <property type="term" value="F:glutathione specific gamma-glutamylcyclotransferase activity"/>
    <property type="evidence" value="ECO:0007669"/>
    <property type="project" value="UniProtKB-EC"/>
</dbReference>
<dbReference type="Gene3D" id="3.10.490.10">
    <property type="entry name" value="Gamma-glutamyl cyclotransferase-like"/>
    <property type="match status" value="1"/>
</dbReference>
<dbReference type="SUPFAM" id="SSF110857">
    <property type="entry name" value="Gamma-glutamyl cyclotransferase-like"/>
    <property type="match status" value="1"/>
</dbReference>
<accession>A0A8J8MUJ1</accession>
<dbReference type="AlphaFoldDB" id="A0A8J8MUJ1"/>
<dbReference type="CDD" id="cd06661">
    <property type="entry name" value="GGCT_like"/>
    <property type="match status" value="1"/>
</dbReference>
<dbReference type="InterPro" id="IPR036568">
    <property type="entry name" value="GGCT-like_sf"/>
</dbReference>
<dbReference type="GO" id="GO:0005737">
    <property type="term" value="C:cytoplasm"/>
    <property type="evidence" value="ECO:0007669"/>
    <property type="project" value="TreeGrafter"/>
</dbReference>
<name>A0A8J8MUJ1_9RHOB</name>
<dbReference type="EMBL" id="CP047289">
    <property type="protein sequence ID" value="QUS36709.1"/>
    <property type="molecule type" value="Genomic_DNA"/>
</dbReference>
<sequence length="232" mass="25501">MTLTDAAVRRTLREVPDPGPPPGWTPLTEDDYTALAEGILKAQDGPIGVFAYGSLIWNPGFAVGPMRKAVAHGWHRSFCLEIKQWRGSPDCPGLMMALERGGSATGLVMEIAEGQEMEALRALLKRELVARELVENMRWITARTDRGVERALTFWAGPKGPMVVHLPPEEQAWRLAHACGHGGSGAQYLHNTVRKLGEYGLRDRNLSRLDHLTACEIASWSEQTQAPIAADT</sequence>
<dbReference type="RefSeq" id="WP_211783930.1">
    <property type="nucleotide sequence ID" value="NZ_CP047289.1"/>
</dbReference>
<evidence type="ECO:0000256" key="1">
    <source>
        <dbReference type="ARBA" id="ARBA00012344"/>
    </source>
</evidence>
<evidence type="ECO:0000256" key="2">
    <source>
        <dbReference type="ARBA" id="ARBA00023239"/>
    </source>
</evidence>
<reference evidence="3" key="1">
    <citation type="submission" date="2020-01" db="EMBL/GenBank/DDBJ databases">
        <authorList>
            <person name="Yang Y."/>
            <person name="Kwon Y.M."/>
        </authorList>
    </citation>
    <scope>NUCLEOTIDE SEQUENCE</scope>
    <source>
        <strain evidence="3">PG104</strain>
    </source>
</reference>
<gene>
    <name evidence="3" type="ORF">GR316_10800</name>
</gene>
<dbReference type="Proteomes" id="UP000679284">
    <property type="component" value="Chromosome"/>
</dbReference>
<dbReference type="KEGG" id="fap:GR316_10800"/>
<keyword evidence="2" id="KW-0456">Lyase</keyword>
<evidence type="ECO:0000313" key="4">
    <source>
        <dbReference type="Proteomes" id="UP000679284"/>
    </source>
</evidence>